<feature type="transmembrane region" description="Helical" evidence="1">
    <location>
        <begin position="393"/>
        <end position="417"/>
    </location>
</feature>
<protein>
    <recommendedName>
        <fullName evidence="4">ABC transporter permease protein</fullName>
    </recommendedName>
</protein>
<keyword evidence="3" id="KW-1185">Reference proteome</keyword>
<keyword evidence="1" id="KW-0472">Membrane</keyword>
<gene>
    <name evidence="2" type="ORF">GOHSU_21_00230</name>
</gene>
<feature type="transmembrane region" description="Helical" evidence="1">
    <location>
        <begin position="429"/>
        <end position="450"/>
    </location>
</feature>
<name>L7L9X5_9ACTN</name>
<feature type="transmembrane region" description="Helical" evidence="1">
    <location>
        <begin position="237"/>
        <end position="258"/>
    </location>
</feature>
<feature type="transmembrane region" description="Helical" evidence="1">
    <location>
        <begin position="84"/>
        <end position="103"/>
    </location>
</feature>
<feature type="transmembrane region" description="Helical" evidence="1">
    <location>
        <begin position="338"/>
        <end position="364"/>
    </location>
</feature>
<evidence type="ECO:0008006" key="4">
    <source>
        <dbReference type="Google" id="ProtNLM"/>
    </source>
</evidence>
<dbReference type="RefSeq" id="WP_005939799.1">
    <property type="nucleotide sequence ID" value="NZ_ATVK01000011.1"/>
</dbReference>
<evidence type="ECO:0000313" key="2">
    <source>
        <dbReference type="EMBL" id="GAC57531.1"/>
    </source>
</evidence>
<dbReference type="AlphaFoldDB" id="L7L9X5"/>
<dbReference type="EMBL" id="BANT01000021">
    <property type="protein sequence ID" value="GAC57531.1"/>
    <property type="molecule type" value="Genomic_DNA"/>
</dbReference>
<feature type="transmembrane region" description="Helical" evidence="1">
    <location>
        <begin position="162"/>
        <end position="180"/>
    </location>
</feature>
<feature type="transmembrane region" description="Helical" evidence="1">
    <location>
        <begin position="286"/>
        <end position="308"/>
    </location>
</feature>
<accession>L7L9X5</accession>
<comment type="caution">
    <text evidence="2">The sequence shown here is derived from an EMBL/GenBank/DDBJ whole genome shotgun (WGS) entry which is preliminary data.</text>
</comment>
<feature type="transmembrane region" description="Helical" evidence="1">
    <location>
        <begin position="192"/>
        <end position="217"/>
    </location>
</feature>
<keyword evidence="1" id="KW-0812">Transmembrane</keyword>
<feature type="transmembrane region" description="Helical" evidence="1">
    <location>
        <begin position="20"/>
        <end position="38"/>
    </location>
</feature>
<dbReference type="eggNOG" id="COG3559">
    <property type="taxonomic scope" value="Bacteria"/>
</dbReference>
<dbReference type="Proteomes" id="UP000053405">
    <property type="component" value="Unassembled WGS sequence"/>
</dbReference>
<reference evidence="2 3" key="1">
    <citation type="submission" date="2012-12" db="EMBL/GenBank/DDBJ databases">
        <title>Whole genome shotgun sequence of Gordonia hirsuta NBRC 16056.</title>
        <authorList>
            <person name="Isaki-Nakamura S."/>
            <person name="Hosoyama A."/>
            <person name="Tsuchikane K."/>
            <person name="Katsumata H."/>
            <person name="Baba S."/>
            <person name="Yamazaki S."/>
            <person name="Fujita N."/>
        </authorList>
    </citation>
    <scope>NUCLEOTIDE SEQUENCE [LARGE SCALE GENOMIC DNA]</scope>
    <source>
        <strain evidence="2 3">NBRC 16056</strain>
    </source>
</reference>
<dbReference type="OrthoDB" id="2014935at2"/>
<evidence type="ECO:0000256" key="1">
    <source>
        <dbReference type="SAM" id="Phobius"/>
    </source>
</evidence>
<dbReference type="STRING" id="1121927.GOHSU_21_00230"/>
<feature type="transmembrane region" description="Helical" evidence="1">
    <location>
        <begin position="124"/>
        <end position="150"/>
    </location>
</feature>
<keyword evidence="1" id="KW-1133">Transmembrane helix</keyword>
<organism evidence="2 3">
    <name type="scientific">Gordonia hirsuta DSM 44140 = NBRC 16056</name>
    <dbReference type="NCBI Taxonomy" id="1121927"/>
    <lineage>
        <taxon>Bacteria</taxon>
        <taxon>Bacillati</taxon>
        <taxon>Actinomycetota</taxon>
        <taxon>Actinomycetes</taxon>
        <taxon>Mycobacteriales</taxon>
        <taxon>Gordoniaceae</taxon>
        <taxon>Gordonia</taxon>
    </lineage>
</organism>
<feature type="transmembrane region" description="Helical" evidence="1">
    <location>
        <begin position="504"/>
        <end position="526"/>
    </location>
</feature>
<proteinExistence type="predicted"/>
<sequence>MRAVAGWTRLLGLGLRRDRYIGPITLVSFAVIAIINQATTVSTYATEEAREAAPAGTAANTAYVFLLGPLEHHDSVAAMATWQAGPFMTTALGICVAMAVVRLTRREEESGRTELLLAGDTGRLAPLLAATVQITGAAVLLSLVTVLPLIGGGGSALDLVTVFVQYLTVGLAAIGIALVAAEAAAGARTANLVSIAVVTGAYLVRGVADVLTGAAWLRWLSPMGWAQEMDPFGADRLLFALGAVALLGACLLAAAMIAHHRDIGSGWFARRRGPATGPGLRSLPRIVARLTAAPIAAYTAVTALYALVVGSLLPSVEQIAAGNEILEEVLVAADTGGALAAAFLAVMTSMLAAVAAAGGVMLVGRLGAEEKQGRTEVLLAGALSRTRYVAVQAAGALAGASVVLFGSAVAVSLSAGLAGMPWAATAADAFAAAGAQLPAAMVIVAGALFFYGLSTRLIAAAWALVAVSFLAGPIIGVFLGLPDWMVRLSPFSHAPMLPSESMRWPPVIVLTAIAAVLLTAGAASFARRDVG</sequence>
<feature type="transmembrane region" description="Helical" evidence="1">
    <location>
        <begin position="457"/>
        <end position="481"/>
    </location>
</feature>
<evidence type="ECO:0000313" key="3">
    <source>
        <dbReference type="Proteomes" id="UP000053405"/>
    </source>
</evidence>